<dbReference type="GO" id="GO:0003779">
    <property type="term" value="F:actin binding"/>
    <property type="evidence" value="ECO:0007669"/>
    <property type="project" value="UniProtKB-UniRule"/>
</dbReference>
<dbReference type="GO" id="GO:0071933">
    <property type="term" value="F:Arp2/3 complex binding"/>
    <property type="evidence" value="ECO:0007669"/>
    <property type="project" value="TreeGrafter"/>
</dbReference>
<dbReference type="Gene3D" id="6.10.280.150">
    <property type="match status" value="2"/>
</dbReference>
<keyword evidence="3 6" id="KW-0963">Cytoplasm</keyword>
<gene>
    <name evidence="9" type="ORF">HYC85_022208</name>
</gene>
<name>A0A7J7GMC4_CAMSI</name>
<feature type="compositionally biased region" description="Polar residues" evidence="7">
    <location>
        <begin position="312"/>
        <end position="323"/>
    </location>
</feature>
<feature type="region of interest" description="Disordered" evidence="7">
    <location>
        <begin position="1227"/>
        <end position="1257"/>
    </location>
</feature>
<dbReference type="EMBL" id="JACBKZ010000010">
    <property type="protein sequence ID" value="KAF5941041.1"/>
    <property type="molecule type" value="Genomic_DNA"/>
</dbReference>
<evidence type="ECO:0000256" key="1">
    <source>
        <dbReference type="ARBA" id="ARBA00004245"/>
    </source>
</evidence>
<dbReference type="Proteomes" id="UP000593564">
    <property type="component" value="Unassembled WGS sequence"/>
</dbReference>
<dbReference type="GO" id="GO:0005856">
    <property type="term" value="C:cytoskeleton"/>
    <property type="evidence" value="ECO:0007669"/>
    <property type="project" value="UniProtKB-SubCell"/>
</dbReference>
<evidence type="ECO:0000259" key="8">
    <source>
        <dbReference type="PROSITE" id="PS51082"/>
    </source>
</evidence>
<dbReference type="Gene3D" id="1.20.5.340">
    <property type="match status" value="1"/>
</dbReference>
<evidence type="ECO:0000256" key="3">
    <source>
        <dbReference type="ARBA" id="ARBA00022490"/>
    </source>
</evidence>
<dbReference type="GO" id="GO:0030036">
    <property type="term" value="P:actin cytoskeleton organization"/>
    <property type="evidence" value="ECO:0007669"/>
    <property type="project" value="UniProtKB-UniRule"/>
</dbReference>
<feature type="compositionally biased region" description="Polar residues" evidence="7">
    <location>
        <begin position="1227"/>
        <end position="1253"/>
    </location>
</feature>
<dbReference type="GO" id="GO:2000601">
    <property type="term" value="P:positive regulation of Arp2/3 complex-mediated actin nucleation"/>
    <property type="evidence" value="ECO:0007669"/>
    <property type="project" value="TreeGrafter"/>
</dbReference>
<comment type="similarity">
    <text evidence="2 6">Belongs to the SCAR/WAVE family.</text>
</comment>
<comment type="function">
    <text evidence="5">Involved in regulation of actin and microtubule organization. Part of a WAVE complex that activates the Arp2/3 complex. Regulates trichome branch positioning and expansion.</text>
</comment>
<keyword evidence="6" id="KW-0009">Actin-binding</keyword>
<evidence type="ECO:0000256" key="6">
    <source>
        <dbReference type="RuleBase" id="RU367034"/>
    </source>
</evidence>
<feature type="region of interest" description="Disordered" evidence="7">
    <location>
        <begin position="942"/>
        <end position="962"/>
    </location>
</feature>
<evidence type="ECO:0000313" key="9">
    <source>
        <dbReference type="EMBL" id="KAF5941041.1"/>
    </source>
</evidence>
<evidence type="ECO:0000256" key="4">
    <source>
        <dbReference type="ARBA" id="ARBA00023212"/>
    </source>
</evidence>
<proteinExistence type="inferred from homology"/>
<reference evidence="9 10" key="2">
    <citation type="submission" date="2020-07" db="EMBL/GenBank/DDBJ databases">
        <title>Genome assembly of wild tea tree DASZ reveals pedigree and selection history of tea varieties.</title>
        <authorList>
            <person name="Zhang W."/>
        </authorList>
    </citation>
    <scope>NUCLEOTIDE SEQUENCE [LARGE SCALE GENOMIC DNA]</scope>
    <source>
        <strain evidence="10">cv. G240</strain>
        <tissue evidence="9">Leaf</tissue>
    </source>
</reference>
<evidence type="ECO:0000256" key="5">
    <source>
        <dbReference type="ARBA" id="ARBA00055640"/>
    </source>
</evidence>
<evidence type="ECO:0000313" key="10">
    <source>
        <dbReference type="Proteomes" id="UP000593564"/>
    </source>
</evidence>
<sequence>MPLTRYQVRNEFSLADQELYRAADKDDPQALLEGVAMAGLVGVLRQLGDLAEFAAEIFHDLHEQVMATAARGHGLMVRVQQLEAEFPSIEKAFLSQTSHSLFFYNTGVDWHPNQRMGQNLITQEDLPRFVMDSYEECRGPPRLFLLDKFDVAGAGACLKRYTDPSFFKVDSSSSRMMNAEVQREKKTRKAKKKGSRWRNGETPEVLPTSHAKTKLHQLFLEESVENHVVNPANRVKLKRKLNGFPFDSKTGKSYMEKFLKTPTPDHNVFSESFGNSSPLRLPSNIPGESGIEILEISTMNPENESPLREHSPCSSPDADQTGRNLSMDELSEVVNYGIVEVPQLNPNSEADSDLSTLHQEVDEKEIMVDGERTIEGSADGYQSDDIASEVENYMDALASMDSEMETDAESRAKNVRRFLNIKNHGMHSDASEEQQDFQALFSDSQSIGNSTATDDGNVSSGKEIFRFSYSDSLSNLAENSPSDGDVSVIALSSTEICEADIVNMSSDRCSVNGESPSTRLLEHTICDGVCIDNVEMLSYRPELEEPTSNSCLADSAPTSVGLELDATSFDCNERNAGDIIPEENTTHMGDNVPCISNFSDVPSQTRDDFLPELSAENHPVYEFDDEDPQILSDASLHLSNTLEPSLAKQSSENLLDDVLREECTEDECTKISVDIQIDSPHSVASCTEEQPLDSALPELETCDSDVKHDDIVSDVDGSPLFGKIAISSTSAVDNSPQAGDFAKQQFPEIIENGLPLEPDSEVGFSFSRERNIYRDFNGAYGEEFCGFSSDNGMVGRDDADLKLPSDFHSPPDHPSDPEVHVHLDDVVTETIHSEPMIVATTIADTHYDDNEDYGKSLSTSCAKLQGESVSILQDLHRSGLEIDESCSPQHRLQEAGTEKDVDQQAVASSDLDSVMPNTVSCDDSKSELLNNVPNSSMVAISGNTVPLSSNQNDQDSESKSPQQINVIQNMEVPELRTPLEQEVELQADQFGVESLHSGKESMELFFHVAQIQSPNHMDQEGHIDASFDFFVAHPSQSSISESLPQLDVSEQATDPSSSILPSFGLLPEACKTNLDGMPPLPPLPPMQWRIGKVQHASLAPERDLVPHNLDPSPQILPSAADEKAQLGHLPIEGEITQPSNLFLPLSPVKDENSEHGHSTPLSLQMPTMVNGNRDNDFRTSGRTQSTNPFLALPTIFNERSQLGFLDSEGGTKQPTLNPITLVINVEDTSSTNPPRSLQENPIQPLHQSAPQTSSEDKKLDVTSVISEGKVVNPPDTTSPLPVMQDDWPQHIFSTSEGQIETFEDGKVNGNRQKKLPWPRNPLIDAVAALDKSKLRKVTQRVRPQMGQVEDERDSLLEQIRTKSFNLRPAAATRPCIQGPKTNLKVAAILEKANSIRQALAGSDEDDDADGWIIVSGRVLPTETVIGWVTYVICV</sequence>
<evidence type="ECO:0000256" key="7">
    <source>
        <dbReference type="SAM" id="MobiDB-lite"/>
    </source>
</evidence>
<feature type="compositionally biased region" description="Polar residues" evidence="7">
    <location>
        <begin position="1159"/>
        <end position="1168"/>
    </location>
</feature>
<dbReference type="InterPro" id="IPR003124">
    <property type="entry name" value="WH2_dom"/>
</dbReference>
<dbReference type="FunFam" id="1.20.5.340:FF:000045">
    <property type="entry name" value="SCAR family protein"/>
    <property type="match status" value="1"/>
</dbReference>
<dbReference type="GO" id="GO:0034237">
    <property type="term" value="F:protein kinase A regulatory subunit binding"/>
    <property type="evidence" value="ECO:0007669"/>
    <property type="project" value="TreeGrafter"/>
</dbReference>
<dbReference type="GO" id="GO:0005737">
    <property type="term" value="C:cytoplasm"/>
    <property type="evidence" value="ECO:0007669"/>
    <property type="project" value="UniProtKB-ARBA"/>
</dbReference>
<accession>A0A7J7GMC4</accession>
<dbReference type="PROSITE" id="PS51082">
    <property type="entry name" value="WH2"/>
    <property type="match status" value="1"/>
</dbReference>
<feature type="region of interest" description="Disordered" evidence="7">
    <location>
        <begin position="178"/>
        <end position="205"/>
    </location>
</feature>
<reference evidence="10" key="1">
    <citation type="journal article" date="2020" name="Nat. Commun.">
        <title>Genome assembly of wild tea tree DASZ reveals pedigree and selection history of tea varieties.</title>
        <authorList>
            <person name="Zhang W."/>
            <person name="Zhang Y."/>
            <person name="Qiu H."/>
            <person name="Guo Y."/>
            <person name="Wan H."/>
            <person name="Zhang X."/>
            <person name="Scossa F."/>
            <person name="Alseekh S."/>
            <person name="Zhang Q."/>
            <person name="Wang P."/>
            <person name="Xu L."/>
            <person name="Schmidt M.H."/>
            <person name="Jia X."/>
            <person name="Li D."/>
            <person name="Zhu A."/>
            <person name="Guo F."/>
            <person name="Chen W."/>
            <person name="Ni D."/>
            <person name="Usadel B."/>
            <person name="Fernie A.R."/>
            <person name="Wen W."/>
        </authorList>
    </citation>
    <scope>NUCLEOTIDE SEQUENCE [LARGE SCALE GENOMIC DNA]</scope>
    <source>
        <strain evidence="10">cv. G240</strain>
    </source>
</reference>
<comment type="subcellular location">
    <subcellularLocation>
        <location evidence="1 6">Cytoplasm</location>
        <location evidence="1 6">Cytoskeleton</location>
    </subcellularLocation>
</comment>
<comment type="caution">
    <text evidence="9">The sequence shown here is derived from an EMBL/GenBank/DDBJ whole genome shotgun (WGS) entry which is preliminary data.</text>
</comment>
<evidence type="ECO:0000256" key="2">
    <source>
        <dbReference type="ARBA" id="ARBA00006993"/>
    </source>
</evidence>
<feature type="region of interest" description="Disordered" evidence="7">
    <location>
        <begin position="301"/>
        <end position="323"/>
    </location>
</feature>
<keyword evidence="10" id="KW-1185">Reference proteome</keyword>
<keyword evidence="4 6" id="KW-0206">Cytoskeleton</keyword>
<feature type="compositionally biased region" description="Basic residues" evidence="7">
    <location>
        <begin position="185"/>
        <end position="196"/>
    </location>
</feature>
<dbReference type="InterPro" id="IPR028288">
    <property type="entry name" value="SCAR/WAVE_fam"/>
</dbReference>
<protein>
    <recommendedName>
        <fullName evidence="6">Protein SCAR</fullName>
    </recommendedName>
    <alternativeName>
        <fullName evidence="6">Protein WAVE</fullName>
    </alternativeName>
</protein>
<dbReference type="PANTHER" id="PTHR12902:SF1">
    <property type="entry name" value="WISKOTT-ALDRICH SYNDROME PROTEIN FAMILY MEMBER"/>
    <property type="match status" value="1"/>
</dbReference>
<organism evidence="9 10">
    <name type="scientific">Camellia sinensis</name>
    <name type="common">Tea plant</name>
    <name type="synonym">Thea sinensis</name>
    <dbReference type="NCBI Taxonomy" id="4442"/>
    <lineage>
        <taxon>Eukaryota</taxon>
        <taxon>Viridiplantae</taxon>
        <taxon>Streptophyta</taxon>
        <taxon>Embryophyta</taxon>
        <taxon>Tracheophyta</taxon>
        <taxon>Spermatophyta</taxon>
        <taxon>Magnoliopsida</taxon>
        <taxon>eudicotyledons</taxon>
        <taxon>Gunneridae</taxon>
        <taxon>Pentapetalae</taxon>
        <taxon>asterids</taxon>
        <taxon>Ericales</taxon>
        <taxon>Theaceae</taxon>
        <taxon>Camellia</taxon>
    </lineage>
</organism>
<dbReference type="PANTHER" id="PTHR12902">
    <property type="entry name" value="WASP-1"/>
    <property type="match status" value="1"/>
</dbReference>
<feature type="domain" description="WH2" evidence="8">
    <location>
        <begin position="1351"/>
        <end position="1369"/>
    </location>
</feature>
<feature type="region of interest" description="Disordered" evidence="7">
    <location>
        <begin position="1149"/>
        <end position="1168"/>
    </location>
</feature>